<dbReference type="Pfam" id="PF17289">
    <property type="entry name" value="Terminase_6C"/>
    <property type="match status" value="1"/>
</dbReference>
<dbReference type="EMBL" id="JAGSSW010000021">
    <property type="protein sequence ID" value="MBR8464741.1"/>
    <property type="molecule type" value="Genomic_DNA"/>
</dbReference>
<accession>A0ABS5HKE0</accession>
<keyword evidence="4" id="KW-1185">Reference proteome</keyword>
<dbReference type="RefSeq" id="WP_212142522.1">
    <property type="nucleotide sequence ID" value="NZ_JAGSSW010000021.1"/>
</dbReference>
<evidence type="ECO:0000256" key="1">
    <source>
        <dbReference type="ARBA" id="ARBA00022612"/>
    </source>
</evidence>
<gene>
    <name evidence="3" type="primary">terL</name>
    <name evidence="3" type="ORF">KDD93_09250</name>
</gene>
<evidence type="ECO:0000259" key="2">
    <source>
        <dbReference type="Pfam" id="PF17289"/>
    </source>
</evidence>
<dbReference type="NCBIfam" id="TIGR01630">
    <property type="entry name" value="psiM2_ORF9"/>
    <property type="match status" value="1"/>
</dbReference>
<protein>
    <submittedName>
        <fullName evidence="3">Phage terminase large subunit</fullName>
    </submittedName>
</protein>
<proteinExistence type="predicted"/>
<reference evidence="3 4" key="1">
    <citation type="submission" date="2021-04" db="EMBL/GenBank/DDBJ databases">
        <title>Molecular and phenotypic characterization and identification of bacterial isolates recovered from the Anatolian ground squirrels (Spermophilus xanthoprymnus) and which have the potential to form a new species in the Campylobacter genus.</title>
        <authorList>
            <person name="Aydin F."/>
            <person name="Abay S."/>
            <person name="Kayman T."/>
            <person name="Karakaya E."/>
            <person name="Mustak H.K."/>
            <person name="Mustak I.B."/>
            <person name="Bilgin N."/>
            <person name="Duzler A."/>
            <person name="Sahin O."/>
            <person name="Guran O."/>
            <person name="Saticioglu I.B."/>
        </authorList>
    </citation>
    <scope>NUCLEOTIDE SEQUENCE [LARGE SCALE GENOMIC DNA]</scope>
    <source>
        <strain evidence="4">faydin-G24</strain>
    </source>
</reference>
<name>A0ABS5HKE0_9BACT</name>
<feature type="non-terminal residue" evidence="3">
    <location>
        <position position="1"/>
    </location>
</feature>
<dbReference type="Gene3D" id="3.30.420.240">
    <property type="match status" value="1"/>
</dbReference>
<organism evidence="3 4">
    <name type="scientific">Campylobacter anatolicus</name>
    <dbReference type="NCBI Taxonomy" id="2829105"/>
    <lineage>
        <taxon>Bacteria</taxon>
        <taxon>Pseudomonadati</taxon>
        <taxon>Campylobacterota</taxon>
        <taxon>Epsilonproteobacteria</taxon>
        <taxon>Campylobacterales</taxon>
        <taxon>Campylobacteraceae</taxon>
        <taxon>Campylobacter</taxon>
    </lineage>
</organism>
<feature type="domain" description="Terminase large subunit gp17-like C-terminal" evidence="2">
    <location>
        <begin position="22"/>
        <end position="134"/>
    </location>
</feature>
<sequence>FLLAGLGSDNAVYLIDLKRGKFDAVELESVAKDFYNKHHTTHKGLSFYIEDKSSGTGLIQKIRRENNIPVKPVTPINDKYTRVLSAVPYIESGYTYLPNSAVWINDFIDECEKFTATNSHLHDDQVDTLTMAIDEFKNKSGGIWSSIINKF</sequence>
<dbReference type="InterPro" id="IPR035421">
    <property type="entry name" value="Terminase_6C"/>
</dbReference>
<dbReference type="InterPro" id="IPR006517">
    <property type="entry name" value="Phage_terminase_lsu-like_C"/>
</dbReference>
<evidence type="ECO:0000313" key="4">
    <source>
        <dbReference type="Proteomes" id="UP000682951"/>
    </source>
</evidence>
<comment type="caution">
    <text evidence="3">The sequence shown here is derived from an EMBL/GenBank/DDBJ whole genome shotgun (WGS) entry which is preliminary data.</text>
</comment>
<dbReference type="Proteomes" id="UP000682951">
    <property type="component" value="Unassembled WGS sequence"/>
</dbReference>
<evidence type="ECO:0000313" key="3">
    <source>
        <dbReference type="EMBL" id="MBR8464741.1"/>
    </source>
</evidence>
<keyword evidence="1" id="KW-1188">Viral release from host cell</keyword>